<dbReference type="InterPro" id="IPR016193">
    <property type="entry name" value="Cytidine_deaminase-like"/>
</dbReference>
<dbReference type="InterPro" id="IPR002695">
    <property type="entry name" value="PurH-like"/>
</dbReference>
<dbReference type="InterPro" id="IPR024051">
    <property type="entry name" value="AICAR_Tfase_dup_dom_sf"/>
</dbReference>
<proteinExistence type="predicted"/>
<dbReference type="PANTHER" id="PTHR11692">
    <property type="entry name" value="BIFUNCTIONAL PURINE BIOSYNTHESIS PROTEIN PURH"/>
    <property type="match status" value="1"/>
</dbReference>
<dbReference type="EC" id="2.1.2.3" evidence="1"/>
<gene>
    <name evidence="1" type="primary">purH</name>
    <name evidence="1" type="ORF">ERS013201_02969</name>
</gene>
<dbReference type="PANTHER" id="PTHR11692:SF0">
    <property type="entry name" value="BIFUNCTIONAL PURINE BIOSYNTHESIS PROTEIN ATIC"/>
    <property type="match status" value="1"/>
</dbReference>
<dbReference type="AlphaFoldDB" id="A0A655Z564"/>
<evidence type="ECO:0000313" key="2">
    <source>
        <dbReference type="Proteomes" id="UP000046067"/>
    </source>
</evidence>
<dbReference type="Gene3D" id="3.40.140.20">
    <property type="match status" value="1"/>
</dbReference>
<accession>A0A655Z564</accession>
<dbReference type="SUPFAM" id="SSF53927">
    <property type="entry name" value="Cytidine deaminase-like"/>
    <property type="match status" value="1"/>
</dbReference>
<dbReference type="GO" id="GO:0005829">
    <property type="term" value="C:cytosol"/>
    <property type="evidence" value="ECO:0007669"/>
    <property type="project" value="TreeGrafter"/>
</dbReference>
<evidence type="ECO:0000313" key="1">
    <source>
        <dbReference type="EMBL" id="CSC57657.1"/>
    </source>
</evidence>
<protein>
    <submittedName>
        <fullName evidence="1">Bifunctional phosphoribosylaminoimidazolecarboxamide formyltransferase/IMP cyclohydrolase</fullName>
        <ecNumber evidence="1">2.1.2.3</ecNumber>
    </submittedName>
</protein>
<organism evidence="1 2">
    <name type="scientific">Vibrio cholerae</name>
    <dbReference type="NCBI Taxonomy" id="666"/>
    <lineage>
        <taxon>Bacteria</taxon>
        <taxon>Pseudomonadati</taxon>
        <taxon>Pseudomonadota</taxon>
        <taxon>Gammaproteobacteria</taxon>
        <taxon>Vibrionales</taxon>
        <taxon>Vibrionaceae</taxon>
        <taxon>Vibrio</taxon>
    </lineage>
</organism>
<reference evidence="1 2" key="1">
    <citation type="submission" date="2015-07" db="EMBL/GenBank/DDBJ databases">
        <authorList>
            <consortium name="Pathogen Informatics"/>
        </authorList>
    </citation>
    <scope>NUCLEOTIDE SEQUENCE [LARGE SCALE GENOMIC DNA]</scope>
    <source>
        <strain evidence="1 2">A325</strain>
    </source>
</reference>
<keyword evidence="1" id="KW-0378">Hydrolase</keyword>
<dbReference type="GO" id="GO:0003937">
    <property type="term" value="F:IMP cyclohydrolase activity"/>
    <property type="evidence" value="ECO:0007669"/>
    <property type="project" value="InterPro"/>
</dbReference>
<sequence length="64" mass="6873">MEVAGSVMASDAFFPFRDGIDAAAAAGITCVIQPGGSMRDQEVIDAANEHGMAMIFTDMRHFRH</sequence>
<keyword evidence="1" id="KW-0808">Transferase</keyword>
<dbReference type="GO" id="GO:0004643">
    <property type="term" value="F:phosphoribosylaminoimidazolecarboxamide formyltransferase activity"/>
    <property type="evidence" value="ECO:0007669"/>
    <property type="project" value="UniProtKB-EC"/>
</dbReference>
<dbReference type="Proteomes" id="UP000046067">
    <property type="component" value="Unassembled WGS sequence"/>
</dbReference>
<dbReference type="GO" id="GO:0006189">
    <property type="term" value="P:'de novo' IMP biosynthetic process"/>
    <property type="evidence" value="ECO:0007669"/>
    <property type="project" value="TreeGrafter"/>
</dbReference>
<name>A0A655Z564_VIBCL</name>
<dbReference type="EMBL" id="CWQJ01000022">
    <property type="protein sequence ID" value="CSC57657.1"/>
    <property type="molecule type" value="Genomic_DNA"/>
</dbReference>